<evidence type="ECO:0000256" key="4">
    <source>
        <dbReference type="ARBA" id="ARBA00023125"/>
    </source>
</evidence>
<dbReference type="InterPro" id="IPR041664">
    <property type="entry name" value="AAA_16"/>
</dbReference>
<keyword evidence="10" id="KW-1185">Reference proteome</keyword>
<dbReference type="PANTHER" id="PTHR12087:SF0">
    <property type="entry name" value="ORIGIN RECOGNITION COMPLEX SUBUNIT 4"/>
    <property type="match status" value="1"/>
</dbReference>
<feature type="compositionally biased region" description="Low complexity" evidence="6">
    <location>
        <begin position="140"/>
        <end position="149"/>
    </location>
</feature>
<dbReference type="PANTHER" id="PTHR12087">
    <property type="entry name" value="ORIGIN RECOGNITION COMPLEX SUBUNIT 4"/>
    <property type="match status" value="1"/>
</dbReference>
<feature type="compositionally biased region" description="Low complexity" evidence="6">
    <location>
        <begin position="77"/>
        <end position="90"/>
    </location>
</feature>
<comment type="similarity">
    <text evidence="2">Belongs to the ORC4 family.</text>
</comment>
<protein>
    <submittedName>
        <fullName evidence="9">Origin recognition complex subunit 4</fullName>
    </submittedName>
</protein>
<accession>A0AAN8ERK4</accession>
<gene>
    <name evidence="9" type="primary">ORC4</name>
    <name evidence="9" type="ORF">OHC33_001426</name>
</gene>
<evidence type="ECO:0000256" key="2">
    <source>
        <dbReference type="ARBA" id="ARBA00005334"/>
    </source>
</evidence>
<comment type="subcellular location">
    <subcellularLocation>
        <location evidence="1">Nucleus</location>
    </subcellularLocation>
</comment>
<evidence type="ECO:0000259" key="8">
    <source>
        <dbReference type="Pfam" id="PF14629"/>
    </source>
</evidence>
<feature type="region of interest" description="Disordered" evidence="6">
    <location>
        <begin position="254"/>
        <end position="298"/>
    </location>
</feature>
<feature type="compositionally biased region" description="Acidic residues" evidence="6">
    <location>
        <begin position="150"/>
        <end position="166"/>
    </location>
</feature>
<dbReference type="Gene3D" id="3.40.50.300">
    <property type="entry name" value="P-loop containing nucleotide triphosphate hydrolases"/>
    <property type="match status" value="1"/>
</dbReference>
<evidence type="ECO:0000313" key="10">
    <source>
        <dbReference type="Proteomes" id="UP001316803"/>
    </source>
</evidence>
<feature type="domain" description="Orc1-like AAA ATPase" evidence="7">
    <location>
        <begin position="365"/>
        <end position="542"/>
    </location>
</feature>
<dbReference type="FunFam" id="3.40.50.300:FF:001499">
    <property type="entry name" value="Origin recognition complex subunit 4, putative"/>
    <property type="match status" value="1"/>
</dbReference>
<keyword evidence="5" id="KW-0539">Nucleus</keyword>
<evidence type="ECO:0000256" key="6">
    <source>
        <dbReference type="SAM" id="MobiDB-lite"/>
    </source>
</evidence>
<dbReference type="SUPFAM" id="SSF52540">
    <property type="entry name" value="P-loop containing nucleoside triphosphate hydrolases"/>
    <property type="match status" value="1"/>
</dbReference>
<dbReference type="EMBL" id="JAKLMC020000003">
    <property type="protein sequence ID" value="KAK5957057.1"/>
    <property type="molecule type" value="Genomic_DNA"/>
</dbReference>
<dbReference type="Proteomes" id="UP001316803">
    <property type="component" value="Unassembled WGS sequence"/>
</dbReference>
<evidence type="ECO:0000256" key="1">
    <source>
        <dbReference type="ARBA" id="ARBA00004123"/>
    </source>
</evidence>
<evidence type="ECO:0000259" key="7">
    <source>
        <dbReference type="Pfam" id="PF13191"/>
    </source>
</evidence>
<dbReference type="Pfam" id="PF14629">
    <property type="entry name" value="ORC4_C"/>
    <property type="match status" value="1"/>
</dbReference>
<organism evidence="9 10">
    <name type="scientific">Knufia fluminis</name>
    <dbReference type="NCBI Taxonomy" id="191047"/>
    <lineage>
        <taxon>Eukaryota</taxon>
        <taxon>Fungi</taxon>
        <taxon>Dikarya</taxon>
        <taxon>Ascomycota</taxon>
        <taxon>Pezizomycotina</taxon>
        <taxon>Eurotiomycetes</taxon>
        <taxon>Chaetothyriomycetidae</taxon>
        <taxon>Chaetothyriales</taxon>
        <taxon>Trichomeriaceae</taxon>
        <taxon>Knufia</taxon>
    </lineage>
</organism>
<reference evidence="9 10" key="1">
    <citation type="submission" date="2022-12" db="EMBL/GenBank/DDBJ databases">
        <title>Genomic features and morphological characterization of a novel Knufia sp. strain isolated from spacecraft assembly facility.</title>
        <authorList>
            <person name="Teixeira M."/>
            <person name="Chander A.M."/>
            <person name="Stajich J.E."/>
            <person name="Venkateswaran K."/>
        </authorList>
    </citation>
    <scope>NUCLEOTIDE SEQUENCE [LARGE SCALE GENOMIC DNA]</scope>
    <source>
        <strain evidence="9 10">FJI-L2-BK-P2</strain>
    </source>
</reference>
<evidence type="ECO:0000256" key="3">
    <source>
        <dbReference type="ARBA" id="ARBA00022705"/>
    </source>
</evidence>
<proteinExistence type="inferred from homology"/>
<dbReference type="AlphaFoldDB" id="A0AAN8ERK4"/>
<comment type="caution">
    <text evidence="9">The sequence shown here is derived from an EMBL/GenBank/DDBJ whole genome shotgun (WGS) entry which is preliminary data.</text>
</comment>
<keyword evidence="4" id="KW-0238">DNA-binding</keyword>
<name>A0AAN8ERK4_9EURO</name>
<evidence type="ECO:0000256" key="5">
    <source>
        <dbReference type="ARBA" id="ARBA00023242"/>
    </source>
</evidence>
<dbReference type="GO" id="GO:0006270">
    <property type="term" value="P:DNA replication initiation"/>
    <property type="evidence" value="ECO:0007669"/>
    <property type="project" value="TreeGrafter"/>
</dbReference>
<sequence length="812" mass="89824">MSSDFDPSPRASKRRRTTRYGAQRTILADDATEKGASNVQSVSDPDKTDVPSENATSPKDQIEDANVHSSAKKSRTSSRTSAAKTRAQAAPNSRRKPIPQDLESLGDTETSDTPETPSRSAQKPKTASSRKAGSDSERANTGVNVNGENGTDEQVGEDGSEKEEEPIPQPRSSGRQRRPPRRLADTLADSPKPTPTKRTKISAVQPDLVGSAPASPALKGILTPSKKQRTGVRKSVMFNHDEKEIEEQLGFRDIDTPARPKAKTTTRKATPYPKKSQPIEEIEEESTDTSRDTQLQPDVDDDVFDDMLIDEPTVDIPLHDPSTDNVPAMTVNLPADNLQLQEFKSRVLARLTSTSLPSKTPTHLEKQYSQLHSLLRSTITASESNSLLLLGPRGAGKSLLLDLALRDLDKAYPNDFHTVHLNGFLQTDDRLALREIWRQLGHSRELDDSETEDIGASYADTMASLLSLLSHPDEMAVDPVSTGDIETLAQDSSTVASGGHKISKSIVFILDEFDLFTTHPRQTLLYNLFDIAQSRKAPIAVIGCSTRMDVIECLEKRVKSRFSHRWLLVPSVKTTAEWNQCVEDALLIDTSEEATARMSKEEEKWALKWNAEMKTTLLPTPQIQTLIKTHFYTTKSLPDLFIALYPTIAALQIPSTNQTHIPQPTNAPTILTTLLHLPTLHLTLLIAMSRLETIHHLTTSNFNLVHAHYTELIASTRLRQSAHGSIAASGSLRQWSRELCRGAWEELGEWGVIVPVSGGRDDEGGQEEETRMWRCEVGLEDVEWGVRGRFVVEPGEKVGGAGEILLRWCREV</sequence>
<dbReference type="InterPro" id="IPR032705">
    <property type="entry name" value="ORC4_C"/>
</dbReference>
<dbReference type="InterPro" id="IPR016527">
    <property type="entry name" value="ORC4"/>
</dbReference>
<dbReference type="GO" id="GO:0005664">
    <property type="term" value="C:nuclear origin of replication recognition complex"/>
    <property type="evidence" value="ECO:0007669"/>
    <property type="project" value="TreeGrafter"/>
</dbReference>
<feature type="region of interest" description="Disordered" evidence="6">
    <location>
        <begin position="1"/>
        <end position="226"/>
    </location>
</feature>
<dbReference type="Pfam" id="PF13191">
    <property type="entry name" value="AAA_16"/>
    <property type="match status" value="1"/>
</dbReference>
<feature type="compositionally biased region" description="Polar residues" evidence="6">
    <location>
        <begin position="113"/>
        <end position="131"/>
    </location>
</feature>
<dbReference type="GO" id="GO:0003688">
    <property type="term" value="F:DNA replication origin binding"/>
    <property type="evidence" value="ECO:0007669"/>
    <property type="project" value="TreeGrafter"/>
</dbReference>
<evidence type="ECO:0000313" key="9">
    <source>
        <dbReference type="EMBL" id="KAK5957057.1"/>
    </source>
</evidence>
<keyword evidence="3" id="KW-0235">DNA replication</keyword>
<dbReference type="InterPro" id="IPR027417">
    <property type="entry name" value="P-loop_NTPase"/>
</dbReference>
<feature type="domain" description="Origin recognition complex subunit 4 C-terminal" evidence="8">
    <location>
        <begin position="582"/>
        <end position="784"/>
    </location>
</feature>